<evidence type="ECO:0000313" key="3">
    <source>
        <dbReference type="Proteomes" id="UP001159427"/>
    </source>
</evidence>
<protein>
    <submittedName>
        <fullName evidence="2">Uncharacterized protein</fullName>
    </submittedName>
</protein>
<evidence type="ECO:0000313" key="2">
    <source>
        <dbReference type="EMBL" id="CAH3157231.1"/>
    </source>
</evidence>
<accession>A0ABN8Q4P5</accession>
<comment type="caution">
    <text evidence="2">The sequence shown here is derived from an EMBL/GenBank/DDBJ whole genome shotgun (WGS) entry which is preliminary data.</text>
</comment>
<feature type="compositionally biased region" description="Basic and acidic residues" evidence="1">
    <location>
        <begin position="22"/>
        <end position="32"/>
    </location>
</feature>
<gene>
    <name evidence="2" type="ORF">PEVE_00002449</name>
</gene>
<sequence>MGGSASCCDLFSQQRSHSPHSKTAESIKEKTAHSKASTPYLRPIGILGRYLYQPGHLEGGGKRATDPVWTLKVFHVEKKQHQMNERFQ</sequence>
<name>A0ABN8Q4P5_9CNID</name>
<dbReference type="Proteomes" id="UP001159427">
    <property type="component" value="Unassembled WGS sequence"/>
</dbReference>
<evidence type="ECO:0000256" key="1">
    <source>
        <dbReference type="SAM" id="MobiDB-lite"/>
    </source>
</evidence>
<feature type="region of interest" description="Disordered" evidence="1">
    <location>
        <begin position="1"/>
        <end position="36"/>
    </location>
</feature>
<proteinExistence type="predicted"/>
<dbReference type="EMBL" id="CALNXI010001141">
    <property type="protein sequence ID" value="CAH3157231.1"/>
    <property type="molecule type" value="Genomic_DNA"/>
</dbReference>
<reference evidence="2 3" key="1">
    <citation type="submission" date="2022-05" db="EMBL/GenBank/DDBJ databases">
        <authorList>
            <consortium name="Genoscope - CEA"/>
            <person name="William W."/>
        </authorList>
    </citation>
    <scope>NUCLEOTIDE SEQUENCE [LARGE SCALE GENOMIC DNA]</scope>
</reference>
<keyword evidence="3" id="KW-1185">Reference proteome</keyword>
<organism evidence="2 3">
    <name type="scientific">Porites evermanni</name>
    <dbReference type="NCBI Taxonomy" id="104178"/>
    <lineage>
        <taxon>Eukaryota</taxon>
        <taxon>Metazoa</taxon>
        <taxon>Cnidaria</taxon>
        <taxon>Anthozoa</taxon>
        <taxon>Hexacorallia</taxon>
        <taxon>Scleractinia</taxon>
        <taxon>Fungiina</taxon>
        <taxon>Poritidae</taxon>
        <taxon>Porites</taxon>
    </lineage>
</organism>